<sequence>MTKFSLIPNPTFSVTASIPRAGAEDGKLTFTFRHKTLEELRSMDEELQKAAEGKKDAIEPQADYLMEIVEGWALPDEYNRENVIVLLRNYPRAFDSIGLAYTKELMGIREKN</sequence>
<proteinExistence type="predicted"/>
<evidence type="ECO:0000313" key="1">
    <source>
        <dbReference type="EMBL" id="PNO34773.1"/>
    </source>
</evidence>
<dbReference type="EMBL" id="JWSP02000004">
    <property type="protein sequence ID" value="PNO34773.1"/>
    <property type="molecule type" value="Genomic_DNA"/>
</dbReference>
<comment type="caution">
    <text evidence="1">The sequence shown here is derived from an EMBL/GenBank/DDBJ whole genome shotgun (WGS) entry which is preliminary data.</text>
</comment>
<organism evidence="1 2">
    <name type="scientific">Salmonella enterica subsp. houtenae serovar 50:g,z51:-</name>
    <dbReference type="NCBI Taxonomy" id="1173947"/>
    <lineage>
        <taxon>Bacteria</taxon>
        <taxon>Pseudomonadati</taxon>
        <taxon>Pseudomonadota</taxon>
        <taxon>Gammaproteobacteria</taxon>
        <taxon>Enterobacterales</taxon>
        <taxon>Enterobacteriaceae</taxon>
        <taxon>Salmonella</taxon>
    </lineage>
</organism>
<dbReference type="InterPro" id="IPR014859">
    <property type="entry name" value="Phage_TAC_4"/>
</dbReference>
<protein>
    <recommendedName>
        <fullName evidence="3">Tail assembly chaperone</fullName>
    </recommendedName>
</protein>
<accession>A0A2K0JHK8</accession>
<reference evidence="2" key="1">
    <citation type="submission" date="2017-12" db="EMBL/GenBank/DDBJ databases">
        <title>FDA dAtabase for Regulatory Grade micrObial Sequences (FDA-ARGOS): Supporting development and validation of Infectious Disease Dx tests.</title>
        <authorList>
            <person name="Sichtig H."/>
            <person name="Tallon L."/>
            <person name="Sadzewicz L."/>
            <person name="Sengamalay N."/>
            <person name="Nagaraj S."/>
            <person name="Vavikolanu K."/>
            <person name="Aluvathingal J."/>
            <person name="Nadendla S."/>
            <person name="Pirone D.C."/>
            <person name="Hoffman M."/>
            <person name="Muruvanda T."/>
            <person name="Allard M."/>
            <person name="Evans P."/>
        </authorList>
    </citation>
    <scope>NUCLEOTIDE SEQUENCE [LARGE SCALE GENOMIC DNA]</scope>
    <source>
        <strain evidence="2">FDAARGOS_55</strain>
    </source>
</reference>
<evidence type="ECO:0008006" key="3">
    <source>
        <dbReference type="Google" id="ProtNLM"/>
    </source>
</evidence>
<dbReference type="Pfam" id="PF08748">
    <property type="entry name" value="Phage_TAC_4"/>
    <property type="match status" value="1"/>
</dbReference>
<name>A0A2K0JHK8_SALHO</name>
<dbReference type="AlphaFoldDB" id="A0A2K0JHK8"/>
<gene>
    <name evidence="1" type="ORF">RK55_017365</name>
</gene>
<dbReference type="Proteomes" id="UP000236163">
    <property type="component" value="Unassembled WGS sequence"/>
</dbReference>
<evidence type="ECO:0000313" key="2">
    <source>
        <dbReference type="Proteomes" id="UP000236163"/>
    </source>
</evidence>